<keyword evidence="3" id="KW-1185">Reference proteome</keyword>
<gene>
    <name evidence="2" type="ORF">EVAR_18799_1</name>
</gene>
<protein>
    <submittedName>
        <fullName evidence="2">Uncharacterized protein</fullName>
    </submittedName>
</protein>
<evidence type="ECO:0000313" key="2">
    <source>
        <dbReference type="EMBL" id="GBP27326.1"/>
    </source>
</evidence>
<feature type="region of interest" description="Disordered" evidence="1">
    <location>
        <begin position="20"/>
        <end position="40"/>
    </location>
</feature>
<sequence length="70" mass="7717">MICKPHHETYEMKEKLHAASRARGRAGAGRGAAAGARWRLPPPRSAGARFSGPYKFISFSFKFESDSAYS</sequence>
<evidence type="ECO:0000313" key="3">
    <source>
        <dbReference type="Proteomes" id="UP000299102"/>
    </source>
</evidence>
<comment type="caution">
    <text evidence="2">The sequence shown here is derived from an EMBL/GenBank/DDBJ whole genome shotgun (WGS) entry which is preliminary data.</text>
</comment>
<proteinExistence type="predicted"/>
<reference evidence="2 3" key="1">
    <citation type="journal article" date="2019" name="Commun. Biol.">
        <title>The bagworm genome reveals a unique fibroin gene that provides high tensile strength.</title>
        <authorList>
            <person name="Kono N."/>
            <person name="Nakamura H."/>
            <person name="Ohtoshi R."/>
            <person name="Tomita M."/>
            <person name="Numata K."/>
            <person name="Arakawa K."/>
        </authorList>
    </citation>
    <scope>NUCLEOTIDE SEQUENCE [LARGE SCALE GENOMIC DNA]</scope>
</reference>
<name>A0A4C1UMV8_EUMVA</name>
<dbReference type="EMBL" id="BGZK01000192">
    <property type="protein sequence ID" value="GBP27326.1"/>
    <property type="molecule type" value="Genomic_DNA"/>
</dbReference>
<organism evidence="2 3">
    <name type="scientific">Eumeta variegata</name>
    <name type="common">Bagworm moth</name>
    <name type="synonym">Eumeta japonica</name>
    <dbReference type="NCBI Taxonomy" id="151549"/>
    <lineage>
        <taxon>Eukaryota</taxon>
        <taxon>Metazoa</taxon>
        <taxon>Ecdysozoa</taxon>
        <taxon>Arthropoda</taxon>
        <taxon>Hexapoda</taxon>
        <taxon>Insecta</taxon>
        <taxon>Pterygota</taxon>
        <taxon>Neoptera</taxon>
        <taxon>Endopterygota</taxon>
        <taxon>Lepidoptera</taxon>
        <taxon>Glossata</taxon>
        <taxon>Ditrysia</taxon>
        <taxon>Tineoidea</taxon>
        <taxon>Psychidae</taxon>
        <taxon>Oiketicinae</taxon>
        <taxon>Eumeta</taxon>
    </lineage>
</organism>
<dbReference type="AlphaFoldDB" id="A0A4C1UMV8"/>
<dbReference type="Proteomes" id="UP000299102">
    <property type="component" value="Unassembled WGS sequence"/>
</dbReference>
<accession>A0A4C1UMV8</accession>
<evidence type="ECO:0000256" key="1">
    <source>
        <dbReference type="SAM" id="MobiDB-lite"/>
    </source>
</evidence>